<evidence type="ECO:0000259" key="13">
    <source>
        <dbReference type="PROSITE" id="PS50060"/>
    </source>
</evidence>
<evidence type="ECO:0000256" key="6">
    <source>
        <dbReference type="ARBA" id="ARBA00023049"/>
    </source>
</evidence>
<feature type="binding site" evidence="10">
    <location>
        <position position="184"/>
    </location>
    <ligand>
        <name>Zn(2+)</name>
        <dbReference type="ChEBI" id="CHEBI:29105"/>
        <note>catalytic</note>
    </ligand>
</feature>
<dbReference type="SMART" id="SM00209">
    <property type="entry name" value="TSP1"/>
    <property type="match status" value="2"/>
</dbReference>
<dbReference type="RefSeq" id="XP_031549769.1">
    <property type="nucleotide sequence ID" value="XM_031693909.1"/>
</dbReference>
<name>A0A6P8HAS9_ACTTE</name>
<dbReference type="GO" id="GO:0008270">
    <property type="term" value="F:zinc ion binding"/>
    <property type="evidence" value="ECO:0007669"/>
    <property type="project" value="UniProtKB-UniRule"/>
</dbReference>
<dbReference type="PROSITE" id="PS50060">
    <property type="entry name" value="MAM_2"/>
    <property type="match status" value="1"/>
</dbReference>
<organism evidence="15 17">
    <name type="scientific">Actinia tenebrosa</name>
    <name type="common">Australian red waratah sea anemone</name>
    <dbReference type="NCBI Taxonomy" id="6105"/>
    <lineage>
        <taxon>Eukaryota</taxon>
        <taxon>Metazoa</taxon>
        <taxon>Cnidaria</taxon>
        <taxon>Anthozoa</taxon>
        <taxon>Hexacorallia</taxon>
        <taxon>Actiniaria</taxon>
        <taxon>Actiniidae</taxon>
        <taxon>Actinia</taxon>
    </lineage>
</organism>
<evidence type="ECO:0000313" key="18">
    <source>
        <dbReference type="RefSeq" id="XP_031549768.1"/>
    </source>
</evidence>
<reference evidence="16 17" key="1">
    <citation type="submission" date="2025-04" db="UniProtKB">
        <authorList>
            <consortium name="RefSeq"/>
        </authorList>
    </citation>
    <scope>IDENTIFICATION</scope>
    <source>
        <tissue evidence="16 17">Tentacle</tissue>
    </source>
</reference>
<evidence type="ECO:0000256" key="10">
    <source>
        <dbReference type="PROSITE-ProRule" id="PRU01211"/>
    </source>
</evidence>
<dbReference type="GO" id="GO:0016020">
    <property type="term" value="C:membrane"/>
    <property type="evidence" value="ECO:0007669"/>
    <property type="project" value="InterPro"/>
</dbReference>
<dbReference type="SMART" id="SM00235">
    <property type="entry name" value="ZnMc"/>
    <property type="match status" value="1"/>
</dbReference>
<protein>
    <recommendedName>
        <fullName evidence="11">Metalloendopeptidase</fullName>
        <ecNumber evidence="11">3.4.24.-</ecNumber>
    </recommendedName>
</protein>
<evidence type="ECO:0000313" key="16">
    <source>
        <dbReference type="RefSeq" id="XP_031549766.1"/>
    </source>
</evidence>
<dbReference type="OrthoDB" id="5974699at2759"/>
<dbReference type="InterPro" id="IPR013320">
    <property type="entry name" value="ConA-like_dom_sf"/>
</dbReference>
<dbReference type="SUPFAM" id="SSF49899">
    <property type="entry name" value="Concanavalin A-like lectins/glucanases"/>
    <property type="match status" value="1"/>
</dbReference>
<feature type="domain" description="MAM" evidence="13">
    <location>
        <begin position="406"/>
        <end position="566"/>
    </location>
</feature>
<keyword evidence="7" id="KW-0865">Zymogen</keyword>
<keyword evidence="6 10" id="KW-0482">Metalloprotease</keyword>
<dbReference type="CDD" id="cd04280">
    <property type="entry name" value="ZnMc_astacin_like"/>
    <property type="match status" value="1"/>
</dbReference>
<dbReference type="RefSeq" id="XP_031549766.1">
    <property type="nucleotide sequence ID" value="XM_031693906.1"/>
</dbReference>
<dbReference type="PRINTS" id="PR00480">
    <property type="entry name" value="ASTACIN"/>
</dbReference>
<dbReference type="Gene3D" id="2.60.120.200">
    <property type="match status" value="1"/>
</dbReference>
<dbReference type="Pfam" id="PF00090">
    <property type="entry name" value="TSP_1"/>
    <property type="match status" value="1"/>
</dbReference>
<accession>A0A6P8HAS9</accession>
<feature type="domain" description="Peptidase M12A" evidence="14">
    <location>
        <begin position="86"/>
        <end position="283"/>
    </location>
</feature>
<evidence type="ECO:0000256" key="11">
    <source>
        <dbReference type="RuleBase" id="RU361183"/>
    </source>
</evidence>
<dbReference type="Proteomes" id="UP000515163">
    <property type="component" value="Unplaced"/>
</dbReference>
<dbReference type="KEGG" id="aten:116287250"/>
<evidence type="ECO:0000256" key="5">
    <source>
        <dbReference type="ARBA" id="ARBA00022833"/>
    </source>
</evidence>
<dbReference type="GO" id="GO:0006508">
    <property type="term" value="P:proteolysis"/>
    <property type="evidence" value="ECO:0007669"/>
    <property type="project" value="UniProtKB-KW"/>
</dbReference>
<dbReference type="GO" id="GO:0004222">
    <property type="term" value="F:metalloendopeptidase activity"/>
    <property type="evidence" value="ECO:0007669"/>
    <property type="project" value="UniProtKB-UniRule"/>
</dbReference>
<dbReference type="EC" id="3.4.24.-" evidence="11"/>
<dbReference type="PANTHER" id="PTHR10127">
    <property type="entry name" value="DISCOIDIN, CUB, EGF, LAMININ , AND ZINC METALLOPROTEASE DOMAIN CONTAINING"/>
    <property type="match status" value="1"/>
</dbReference>
<dbReference type="PROSITE" id="PS50092">
    <property type="entry name" value="TSP1"/>
    <property type="match status" value="1"/>
</dbReference>
<dbReference type="CDD" id="cd06263">
    <property type="entry name" value="MAM"/>
    <property type="match status" value="1"/>
</dbReference>
<dbReference type="InterPro" id="IPR000998">
    <property type="entry name" value="MAM_dom"/>
</dbReference>
<dbReference type="SUPFAM" id="SSF82895">
    <property type="entry name" value="TSP-1 type 1 repeat"/>
    <property type="match status" value="1"/>
</dbReference>
<feature type="chain" id="PRO_5044519105" description="Metalloendopeptidase" evidence="11">
    <location>
        <begin position="18"/>
        <end position="659"/>
    </location>
</feature>
<sequence length="659" mass="74619">MELYLLVILALSVFTQAVPIKDLGSPAQEDGLVEENVHEKIYKINKQDDLNLYEGDIFIPIQERGEVDFRKDGDVDGELDERSKRNAVRDRKKIWLGKVVPYEFGYGFPVDYEKVVHEAIAEYHNKTCVRFKPKTDDKQWITFVYRKGCWSAVGRSYWLDGVGQEVSLGNGCNQKGTALHEIMHALGFWHEQSRPDRNQYVEVLWENIIEDETYNFNKYSHGDIDTLKIPYDFDSIMHYGGKSFSKNGQPTIRSILSPSRLLGQKDGFTNFDLQELNALYDCQGINNNSPWSSWSDFGPCSIGDCTKYRQRFCTSTNRQKDCPSADYYGVETNIVKCTKAECHAPVQGHWGRWSSWGQCDAPCGYGKQVRTRRCDDPPPRFNGTDCVGNSSGTQKCKARSCDLGPDDCEFDVDGMCFWSNDKTNNDRYQWERNDGETPSSATGPTGDHTSKTGSYLYAEASGPAQAGDKARLLSKTFKATEGRCLSFWYHMKGSGMGTLNVHIQDGNGERQVWSVSGNKGDQWQPGELTITSPTDYKVLFESIRGPDFLSDIALDDVKFKEGVCTEAIGCFFDSLSNRSFPKMMANLRPNIDWFNMNKTVQDCAKLAVKQGYKLFGLQFYGECWSGKESEIQYDKLGSDPNGCWEGVGKAHRNFVYKVL</sequence>
<keyword evidence="8" id="KW-1015">Disulfide bond</keyword>
<keyword evidence="15" id="KW-1185">Reference proteome</keyword>
<keyword evidence="1 10" id="KW-0645">Protease</keyword>
<evidence type="ECO:0000256" key="3">
    <source>
        <dbReference type="ARBA" id="ARBA00022729"/>
    </source>
</evidence>
<dbReference type="SMART" id="SM00137">
    <property type="entry name" value="MAM"/>
    <property type="match status" value="1"/>
</dbReference>
<feature type="binding site" evidence="10">
    <location>
        <position position="180"/>
    </location>
    <ligand>
        <name>Zn(2+)</name>
        <dbReference type="ChEBI" id="CHEBI:29105"/>
        <note>catalytic</note>
    </ligand>
</feature>
<evidence type="ECO:0000256" key="9">
    <source>
        <dbReference type="ARBA" id="ARBA00023180"/>
    </source>
</evidence>
<comment type="cofactor">
    <cofactor evidence="10 11">
        <name>Zn(2+)</name>
        <dbReference type="ChEBI" id="CHEBI:29105"/>
    </cofactor>
    <text evidence="10 11">Binds 1 zinc ion per subunit.</text>
</comment>
<feature type="active site" evidence="10">
    <location>
        <position position="181"/>
    </location>
</feature>
<keyword evidence="4 10" id="KW-0378">Hydrolase</keyword>
<keyword evidence="2 10" id="KW-0479">Metal-binding</keyword>
<evidence type="ECO:0000256" key="8">
    <source>
        <dbReference type="ARBA" id="ARBA00023157"/>
    </source>
</evidence>
<dbReference type="PANTHER" id="PTHR10127:SF780">
    <property type="entry name" value="METALLOENDOPEPTIDASE"/>
    <property type="match status" value="1"/>
</dbReference>
<gene>
    <name evidence="16 17 18 19" type="primary">LOC116287250</name>
</gene>
<dbReference type="GeneID" id="116287250"/>
<dbReference type="InterPro" id="IPR006026">
    <property type="entry name" value="Peptidase_Metallo"/>
</dbReference>
<evidence type="ECO:0000313" key="19">
    <source>
        <dbReference type="RefSeq" id="XP_031549769.1"/>
    </source>
</evidence>
<dbReference type="RefSeq" id="XP_031549767.1">
    <property type="nucleotide sequence ID" value="XM_031693907.1"/>
</dbReference>
<dbReference type="InterPro" id="IPR024079">
    <property type="entry name" value="MetalloPept_cat_dom_sf"/>
</dbReference>
<dbReference type="InterPro" id="IPR036383">
    <property type="entry name" value="TSP1_rpt_sf"/>
</dbReference>
<keyword evidence="5 10" id="KW-0862">Zinc</keyword>
<proteinExistence type="predicted"/>
<evidence type="ECO:0000313" key="15">
    <source>
        <dbReference type="Proteomes" id="UP000515163"/>
    </source>
</evidence>
<dbReference type="Pfam" id="PF00629">
    <property type="entry name" value="MAM"/>
    <property type="match status" value="1"/>
</dbReference>
<dbReference type="FunFam" id="2.20.100.10:FF:000001">
    <property type="entry name" value="semaphorin-5A isoform X1"/>
    <property type="match status" value="1"/>
</dbReference>
<comment type="caution">
    <text evidence="10">Lacks conserved residue(s) required for the propagation of feature annotation.</text>
</comment>
<evidence type="ECO:0000256" key="12">
    <source>
        <dbReference type="SAM" id="MobiDB-lite"/>
    </source>
</evidence>
<dbReference type="PROSITE" id="PS51864">
    <property type="entry name" value="ASTACIN"/>
    <property type="match status" value="1"/>
</dbReference>
<dbReference type="RefSeq" id="XP_031549768.1">
    <property type="nucleotide sequence ID" value="XM_031693908.1"/>
</dbReference>
<dbReference type="PROSITE" id="PS00740">
    <property type="entry name" value="MAM_1"/>
    <property type="match status" value="1"/>
</dbReference>
<evidence type="ECO:0000256" key="7">
    <source>
        <dbReference type="ARBA" id="ARBA00023145"/>
    </source>
</evidence>
<evidence type="ECO:0000259" key="14">
    <source>
        <dbReference type="PROSITE" id="PS51864"/>
    </source>
</evidence>
<dbReference type="Gene3D" id="3.40.390.10">
    <property type="entry name" value="Collagenase (Catalytic Domain)"/>
    <property type="match status" value="1"/>
</dbReference>
<dbReference type="InterPro" id="IPR000884">
    <property type="entry name" value="TSP1_rpt"/>
</dbReference>
<evidence type="ECO:0000313" key="17">
    <source>
        <dbReference type="RefSeq" id="XP_031549767.1"/>
    </source>
</evidence>
<evidence type="ECO:0000256" key="2">
    <source>
        <dbReference type="ARBA" id="ARBA00022723"/>
    </source>
</evidence>
<keyword evidence="9" id="KW-0325">Glycoprotein</keyword>
<dbReference type="SUPFAM" id="SSF55486">
    <property type="entry name" value="Metalloproteases ('zincins'), catalytic domain"/>
    <property type="match status" value="1"/>
</dbReference>
<feature type="signal peptide" evidence="11">
    <location>
        <begin position="1"/>
        <end position="17"/>
    </location>
</feature>
<evidence type="ECO:0000256" key="4">
    <source>
        <dbReference type="ARBA" id="ARBA00022801"/>
    </source>
</evidence>
<dbReference type="InterPro" id="IPR001506">
    <property type="entry name" value="Peptidase_M12A"/>
</dbReference>
<keyword evidence="3 11" id="KW-0732">Signal</keyword>
<evidence type="ECO:0000256" key="1">
    <source>
        <dbReference type="ARBA" id="ARBA00022670"/>
    </source>
</evidence>
<dbReference type="AlphaFoldDB" id="A0A6P8HAS9"/>
<dbReference type="Pfam" id="PF01400">
    <property type="entry name" value="Astacin"/>
    <property type="match status" value="1"/>
</dbReference>
<feature type="binding site" evidence="10">
    <location>
        <position position="190"/>
    </location>
    <ligand>
        <name>Zn(2+)</name>
        <dbReference type="ChEBI" id="CHEBI:29105"/>
        <note>catalytic</note>
    </ligand>
</feature>
<feature type="region of interest" description="Disordered" evidence="12">
    <location>
        <begin position="427"/>
        <end position="453"/>
    </location>
</feature>
<dbReference type="InterPro" id="IPR034035">
    <property type="entry name" value="Astacin-like_dom"/>
</dbReference>
<dbReference type="FunFam" id="3.40.390.10:FF:000015">
    <property type="entry name" value="Meprin A subunit"/>
    <property type="match status" value="1"/>
</dbReference>
<dbReference type="Gene3D" id="2.20.100.10">
    <property type="entry name" value="Thrombospondin type-1 (TSP1) repeat"/>
    <property type="match status" value="1"/>
</dbReference>